<accession>A0A5R9GWV1</accession>
<protein>
    <submittedName>
        <fullName evidence="2">MEKHLA domain-containing protein</fullName>
    </submittedName>
</protein>
<gene>
    <name evidence="2" type="ORF">FEF65_02105</name>
</gene>
<proteinExistence type="predicted"/>
<dbReference type="RefSeq" id="WP_138238144.1">
    <property type="nucleotide sequence ID" value="NZ_VBRY01000002.1"/>
</dbReference>
<evidence type="ECO:0000313" key="3">
    <source>
        <dbReference type="Proteomes" id="UP000306585"/>
    </source>
</evidence>
<name>A0A5R9GWV1_9PROT</name>
<feature type="domain" description="MEKHLA" evidence="1">
    <location>
        <begin position="32"/>
        <end position="172"/>
    </location>
</feature>
<evidence type="ECO:0000259" key="1">
    <source>
        <dbReference type="Pfam" id="PF08670"/>
    </source>
</evidence>
<dbReference type="Pfam" id="PF08670">
    <property type="entry name" value="MEKHLA"/>
    <property type="match status" value="1"/>
</dbReference>
<reference evidence="2 3" key="1">
    <citation type="journal article" date="2019" name="Appl. Environ. Microbiol.">
        <title>Environmental Evidence and Genomic Insight of Iron-oxidizing Bacteria Preference Towards More Corrosion Resistant Stainless Steel at Higher Salinities.</title>
        <authorList>
            <person name="Garrison C.E."/>
            <person name="Price K.A."/>
            <person name="Field E.K."/>
        </authorList>
    </citation>
    <scope>NUCLEOTIDE SEQUENCE [LARGE SCALE GENOMIC DNA]</scope>
    <source>
        <strain evidence="2 3">P3</strain>
    </source>
</reference>
<dbReference type="InterPro" id="IPR013978">
    <property type="entry name" value="MEKHLA"/>
</dbReference>
<organism evidence="2 3">
    <name type="scientific">Mariprofundus erugo</name>
    <dbReference type="NCBI Taxonomy" id="2528639"/>
    <lineage>
        <taxon>Bacteria</taxon>
        <taxon>Pseudomonadati</taxon>
        <taxon>Pseudomonadota</taxon>
        <taxon>Candidatius Mariprofundia</taxon>
        <taxon>Mariprofundales</taxon>
        <taxon>Mariprofundaceae</taxon>
        <taxon>Mariprofundus</taxon>
    </lineage>
</organism>
<comment type="caution">
    <text evidence="2">The sequence shown here is derived from an EMBL/GenBank/DDBJ whole genome shotgun (WGS) entry which is preliminary data.</text>
</comment>
<sequence length="175" mass="19360">MSPVFNRPVFASDDAVAGKPPEPDDSSGFLWQHVRLISDSLCHWRGEGLNSAGLDDVAFARAVYEAPFALLSHGTGADPLFNYANRAAQQRFAMGWSQIIGLPSRYSAEPLARAERDALLQRVSAHGYIDDYSGIRIAAGGQRFRIEQALVWNLLDQHGRDCGQAAMFSHWRDLD</sequence>
<keyword evidence="3" id="KW-1185">Reference proteome</keyword>
<dbReference type="AlphaFoldDB" id="A0A5R9GWV1"/>
<evidence type="ECO:0000313" key="2">
    <source>
        <dbReference type="EMBL" id="TLS68527.1"/>
    </source>
</evidence>
<dbReference type="EMBL" id="VBRY01000002">
    <property type="protein sequence ID" value="TLS68527.1"/>
    <property type="molecule type" value="Genomic_DNA"/>
</dbReference>
<dbReference type="Proteomes" id="UP000306585">
    <property type="component" value="Unassembled WGS sequence"/>
</dbReference>